<keyword evidence="5" id="KW-1185">Reference proteome</keyword>
<dbReference type="Pfam" id="PF18983">
    <property type="entry name" value="DUF5717"/>
    <property type="match status" value="1"/>
</dbReference>
<keyword evidence="1" id="KW-0175">Coiled coil</keyword>
<protein>
    <recommendedName>
        <fullName evidence="6">DUF5717 domain-containing protein</fullName>
    </recommendedName>
</protein>
<reference evidence="4" key="1">
    <citation type="submission" date="2020-08" db="EMBL/GenBank/DDBJ databases">
        <title>Genome public.</title>
        <authorList>
            <person name="Liu C."/>
            <person name="Sun Q."/>
        </authorList>
    </citation>
    <scope>NUCLEOTIDE SEQUENCE</scope>
    <source>
        <strain evidence="4">NSJ-68</strain>
    </source>
</reference>
<dbReference type="Pfam" id="PF18984">
    <property type="entry name" value="DUF5717_N"/>
    <property type="match status" value="2"/>
</dbReference>
<dbReference type="RefSeq" id="WP_186872062.1">
    <property type="nucleotide sequence ID" value="NZ_JACOOR010000004.1"/>
</dbReference>
<dbReference type="EMBL" id="JACOOR010000004">
    <property type="protein sequence ID" value="MBC5659757.1"/>
    <property type="molecule type" value="Genomic_DNA"/>
</dbReference>
<evidence type="ECO:0000313" key="5">
    <source>
        <dbReference type="Proteomes" id="UP000649345"/>
    </source>
</evidence>
<evidence type="ECO:0008006" key="6">
    <source>
        <dbReference type="Google" id="ProtNLM"/>
    </source>
</evidence>
<comment type="caution">
    <text evidence="4">The sequence shown here is derived from an EMBL/GenBank/DDBJ whole genome shotgun (WGS) entry which is preliminary data.</text>
</comment>
<evidence type="ECO:0000256" key="1">
    <source>
        <dbReference type="SAM" id="Coils"/>
    </source>
</evidence>
<feature type="coiled-coil region" evidence="1">
    <location>
        <begin position="816"/>
        <end position="843"/>
    </location>
</feature>
<name>A0A923LCI5_9FIRM</name>
<sequence length="854" mass="100159">MRAKLEQIAAGKIEYRRPSLSLSESLIVLNCRPGEKAEGSFTLSADETVKGVVYASSFRMKVEHPSFHSRSARISYVFDADGFWGGEEIEGEFCIVSEAGEYLLPYRVRIEEHSKNEDDSYAYFISADPIAPLPEEKAKEPEAQVLEIIEDPKGKETADLTPAEAEKLIGQILRGRYPAEAGFEKLEKAYHTYGGQEMLSGICSILIKNGRTDAESFNWYRRGVRMELKITNLFEYFMMSVPEQYEEPFPKNLLLYFRMENTLNQAQKAMLYANIIRYQDEHSDVYQLYREQIEAFMLDQLLERRQSEDMAVIYERFLVEQLLTIDFAEALADIMFLRRLTCRDRRIRQVQVVYEQLQKSFTIPLVRGQALIPVYTPGAMILLVDEQGSCYSSSVPYTLTRLMNERRYVEKCRELLRYHQGLYLYLCDGTSRSHVLTAENVENYKRVLKIEGFTAHYKENVRQEILQFYYANHDLDELDREFFVTETNYMTPKDRARYTEILILRGLCEEAWDMIVRHGYSMVRTTLLVRLTAWRIREIEYGENEFLLKLCLFMFRNHKYNEGILEYLAGYYYGSSETMEAIWKEARAFELNVFDLEERMLGQMLFTGQLRESASAIFRDYRSLGGEGIVTRAYLTWLAWDDFVRDNPAPEETFTYLEQAIAWEENLPEVCGLAYLKELAGRPELSEHQKVQAERMLKEYIQKRLRFGFMKALLAGLGRSELLEDKTFVEYRADPSHRVFIHYVIETPREKNCSYMAERMYPVEPGVFVKEFTLFYGERLTWFVTEQMEDGTEQATPDRSFVEKQEEPMCTGTKYADIYEMSRAVAERDQEKLEKQLEDYGEKKFLVETLFSLK</sequence>
<dbReference type="InterPro" id="IPR043774">
    <property type="entry name" value="DUF5717_C"/>
</dbReference>
<evidence type="ECO:0000259" key="2">
    <source>
        <dbReference type="Pfam" id="PF18983"/>
    </source>
</evidence>
<dbReference type="Proteomes" id="UP000649345">
    <property type="component" value="Unassembled WGS sequence"/>
</dbReference>
<gene>
    <name evidence="4" type="ORF">H8S44_08240</name>
</gene>
<accession>A0A923LCI5</accession>
<organism evidence="4 5">
    <name type="scientific">Anaerosacchariphilus hominis</name>
    <dbReference type="NCBI Taxonomy" id="2763017"/>
    <lineage>
        <taxon>Bacteria</taxon>
        <taxon>Bacillati</taxon>
        <taxon>Bacillota</taxon>
        <taxon>Clostridia</taxon>
        <taxon>Lachnospirales</taxon>
        <taxon>Lachnospiraceae</taxon>
        <taxon>Anaerosacchariphilus</taxon>
    </lineage>
</organism>
<feature type="domain" description="DUF5717" evidence="3">
    <location>
        <begin position="166"/>
        <end position="541"/>
    </location>
</feature>
<feature type="domain" description="DUF5717" evidence="3">
    <location>
        <begin position="1"/>
        <end position="115"/>
    </location>
</feature>
<evidence type="ECO:0000259" key="3">
    <source>
        <dbReference type="Pfam" id="PF18984"/>
    </source>
</evidence>
<evidence type="ECO:0000313" key="4">
    <source>
        <dbReference type="EMBL" id="MBC5659757.1"/>
    </source>
</evidence>
<dbReference type="InterPro" id="IPR043775">
    <property type="entry name" value="DUF5717_N"/>
</dbReference>
<dbReference type="AlphaFoldDB" id="A0A923LCI5"/>
<proteinExistence type="predicted"/>
<feature type="domain" description="DUF5717" evidence="2">
    <location>
        <begin position="544"/>
        <end position="851"/>
    </location>
</feature>